<evidence type="ECO:0000313" key="2">
    <source>
        <dbReference type="Proteomes" id="UP001634393"/>
    </source>
</evidence>
<evidence type="ECO:0000313" key="1">
    <source>
        <dbReference type="EMBL" id="KAL3849972.1"/>
    </source>
</evidence>
<protein>
    <submittedName>
        <fullName evidence="1">Uncharacterized protein</fullName>
    </submittedName>
</protein>
<dbReference type="EMBL" id="JBJXBP010000001">
    <property type="protein sequence ID" value="KAL3849972.1"/>
    <property type="molecule type" value="Genomic_DNA"/>
</dbReference>
<gene>
    <name evidence="1" type="ORF">ACJIZ3_011854</name>
</gene>
<accession>A0ABD3ULK6</accession>
<organism evidence="1 2">
    <name type="scientific">Penstemon smallii</name>
    <dbReference type="NCBI Taxonomy" id="265156"/>
    <lineage>
        <taxon>Eukaryota</taxon>
        <taxon>Viridiplantae</taxon>
        <taxon>Streptophyta</taxon>
        <taxon>Embryophyta</taxon>
        <taxon>Tracheophyta</taxon>
        <taxon>Spermatophyta</taxon>
        <taxon>Magnoliopsida</taxon>
        <taxon>eudicotyledons</taxon>
        <taxon>Gunneridae</taxon>
        <taxon>Pentapetalae</taxon>
        <taxon>asterids</taxon>
        <taxon>lamiids</taxon>
        <taxon>Lamiales</taxon>
        <taxon>Plantaginaceae</taxon>
        <taxon>Cheloneae</taxon>
        <taxon>Penstemon</taxon>
    </lineage>
</organism>
<keyword evidence="2" id="KW-1185">Reference proteome</keyword>
<sequence>MQEDWVLCRVLNRSKGKNENENACIATSAISNDPYSHHQIPTSSIADQILCSKREEDDDYGFLFDMSFNDSNAVPLNFAEYMGCFDDNDNNTVFV</sequence>
<dbReference type="Proteomes" id="UP001634393">
    <property type="component" value="Unassembled WGS sequence"/>
</dbReference>
<comment type="caution">
    <text evidence="1">The sequence shown here is derived from an EMBL/GenBank/DDBJ whole genome shotgun (WGS) entry which is preliminary data.</text>
</comment>
<dbReference type="AlphaFoldDB" id="A0ABD3ULK6"/>
<name>A0ABD3ULK6_9LAMI</name>
<proteinExistence type="predicted"/>
<reference evidence="1 2" key="1">
    <citation type="submission" date="2024-12" db="EMBL/GenBank/DDBJ databases">
        <title>The unique morphological basis and parallel evolutionary history of personate flowers in Penstemon.</title>
        <authorList>
            <person name="Depatie T.H."/>
            <person name="Wessinger C.A."/>
        </authorList>
    </citation>
    <scope>NUCLEOTIDE SEQUENCE [LARGE SCALE GENOMIC DNA]</scope>
    <source>
        <strain evidence="1">WTNN_2</strain>
        <tissue evidence="1">Leaf</tissue>
    </source>
</reference>